<keyword evidence="5 6" id="KW-0472">Membrane</keyword>
<feature type="transmembrane region" description="Helical" evidence="6">
    <location>
        <begin position="65"/>
        <end position="85"/>
    </location>
</feature>
<accession>A0ABW8NG49</accession>
<comment type="subcellular location">
    <subcellularLocation>
        <location evidence="1">Cell membrane</location>
        <topology evidence="1">Multi-pass membrane protein</topology>
    </subcellularLocation>
</comment>
<keyword evidence="3 6" id="KW-0812">Transmembrane</keyword>
<organism evidence="8 9">
    <name type="scientific">Oceanobacter antarcticus</name>
    <dbReference type="NCBI Taxonomy" id="3133425"/>
    <lineage>
        <taxon>Bacteria</taxon>
        <taxon>Pseudomonadati</taxon>
        <taxon>Pseudomonadota</taxon>
        <taxon>Gammaproteobacteria</taxon>
        <taxon>Oceanospirillales</taxon>
        <taxon>Oceanospirillaceae</taxon>
        <taxon>Oceanobacter</taxon>
    </lineage>
</organism>
<feature type="transmembrane region" description="Helical" evidence="6">
    <location>
        <begin position="6"/>
        <end position="28"/>
    </location>
</feature>
<dbReference type="PANTHER" id="PTHR35007:SF2">
    <property type="entry name" value="PILUS ASSEMBLE PROTEIN"/>
    <property type="match status" value="1"/>
</dbReference>
<keyword evidence="4 6" id="KW-1133">Transmembrane helix</keyword>
<evidence type="ECO:0000256" key="2">
    <source>
        <dbReference type="ARBA" id="ARBA00022475"/>
    </source>
</evidence>
<evidence type="ECO:0000256" key="3">
    <source>
        <dbReference type="ARBA" id="ARBA00022692"/>
    </source>
</evidence>
<protein>
    <submittedName>
        <fullName evidence="8">Type II secretion system F family protein</fullName>
    </submittedName>
</protein>
<evidence type="ECO:0000256" key="6">
    <source>
        <dbReference type="SAM" id="Phobius"/>
    </source>
</evidence>
<keyword evidence="9" id="KW-1185">Reference proteome</keyword>
<evidence type="ECO:0000256" key="1">
    <source>
        <dbReference type="ARBA" id="ARBA00004651"/>
    </source>
</evidence>
<proteinExistence type="predicted"/>
<dbReference type="Proteomes" id="UP001620597">
    <property type="component" value="Unassembled WGS sequence"/>
</dbReference>
<reference evidence="8 9" key="1">
    <citation type="submission" date="2024-03" db="EMBL/GenBank/DDBJ databases">
        <title>High-quality draft genome sequence of Oceanobacter sp. wDCs-4.</title>
        <authorList>
            <person name="Dong C."/>
        </authorList>
    </citation>
    <scope>NUCLEOTIDE SEQUENCE [LARGE SCALE GENOMIC DNA]</scope>
    <source>
        <strain evidence="9">wDCs-4</strain>
    </source>
</reference>
<gene>
    <name evidence="8" type="ORF">WG929_05605</name>
</gene>
<feature type="transmembrane region" description="Helical" evidence="6">
    <location>
        <begin position="125"/>
        <end position="146"/>
    </location>
</feature>
<dbReference type="EMBL" id="JBBKTX010000005">
    <property type="protein sequence ID" value="MFK4751882.1"/>
    <property type="molecule type" value="Genomic_DNA"/>
</dbReference>
<dbReference type="Gene3D" id="1.20.81.30">
    <property type="entry name" value="Type II secretion system (T2SS), domain F"/>
    <property type="match status" value="1"/>
</dbReference>
<dbReference type="RefSeq" id="WP_416205242.1">
    <property type="nucleotide sequence ID" value="NZ_JBBKTX010000005.1"/>
</dbReference>
<comment type="caution">
    <text evidence="8">The sequence shown here is derived from an EMBL/GenBank/DDBJ whole genome shotgun (WGS) entry which is preliminary data.</text>
</comment>
<feature type="transmembrane region" description="Helical" evidence="6">
    <location>
        <begin position="238"/>
        <end position="261"/>
    </location>
</feature>
<dbReference type="InterPro" id="IPR018076">
    <property type="entry name" value="T2SS_GspF_dom"/>
</dbReference>
<evidence type="ECO:0000259" key="7">
    <source>
        <dbReference type="Pfam" id="PF00482"/>
    </source>
</evidence>
<keyword evidence="2" id="KW-1003">Cell membrane</keyword>
<feature type="transmembrane region" description="Helical" evidence="6">
    <location>
        <begin position="91"/>
        <end position="113"/>
    </location>
</feature>
<feature type="domain" description="Type II secretion system protein GspF" evidence="7">
    <location>
        <begin position="128"/>
        <end position="257"/>
    </location>
</feature>
<evidence type="ECO:0000256" key="5">
    <source>
        <dbReference type="ARBA" id="ARBA00023136"/>
    </source>
</evidence>
<name>A0ABW8NG49_9GAMM</name>
<dbReference type="InterPro" id="IPR042094">
    <property type="entry name" value="T2SS_GspF_sf"/>
</dbReference>
<sequence>MMDVNLIDGLLFGLLMMLLLGSVVIWGIPFQSRTKPDIDHSLTYTNTWLAPRQLVLQAGFSPDSVALWFLPASLMLIPMTFLLAISEFHLAWPIALGAGLLMACLPLIVLLLLRGRRLAEVRQRLPFFIDMLAAYLSAGVSLPVALKTSIDVCHRRDDVLVLELGLVMREIELGVAQEEAFDALKFRLPCHEIERLAALIQMGSRMGVPLCESLRAFAEAMSTRQQQWVRKLIARRSLVSLFPMLLVAFPVFGVLVVFPAVHKIYGLFQELGLSL</sequence>
<dbReference type="Pfam" id="PF00482">
    <property type="entry name" value="T2SSF"/>
    <property type="match status" value="1"/>
</dbReference>
<evidence type="ECO:0000313" key="8">
    <source>
        <dbReference type="EMBL" id="MFK4751882.1"/>
    </source>
</evidence>
<evidence type="ECO:0000256" key="4">
    <source>
        <dbReference type="ARBA" id="ARBA00022989"/>
    </source>
</evidence>
<dbReference type="PANTHER" id="PTHR35007">
    <property type="entry name" value="INTEGRAL MEMBRANE PROTEIN-RELATED"/>
    <property type="match status" value="1"/>
</dbReference>
<evidence type="ECO:0000313" key="9">
    <source>
        <dbReference type="Proteomes" id="UP001620597"/>
    </source>
</evidence>